<dbReference type="EMBL" id="BAAAZR010000010">
    <property type="protein sequence ID" value="GAA3819086.1"/>
    <property type="molecule type" value="Genomic_DNA"/>
</dbReference>
<dbReference type="Pfam" id="PF01810">
    <property type="entry name" value="LysE"/>
    <property type="match status" value="1"/>
</dbReference>
<comment type="subcellular location">
    <subcellularLocation>
        <location evidence="1">Cell membrane</location>
        <topology evidence="1">Multi-pass membrane protein</topology>
    </subcellularLocation>
</comment>
<dbReference type="InterPro" id="IPR001123">
    <property type="entry name" value="LeuE-type"/>
</dbReference>
<reference evidence="8" key="1">
    <citation type="journal article" date="2019" name="Int. J. Syst. Evol. Microbiol.">
        <title>The Global Catalogue of Microorganisms (GCM) 10K type strain sequencing project: providing services to taxonomists for standard genome sequencing and annotation.</title>
        <authorList>
            <consortium name="The Broad Institute Genomics Platform"/>
            <consortium name="The Broad Institute Genome Sequencing Center for Infectious Disease"/>
            <person name="Wu L."/>
            <person name="Ma J."/>
        </authorList>
    </citation>
    <scope>NUCLEOTIDE SEQUENCE [LARGE SCALE GENOMIC DNA]</scope>
    <source>
        <strain evidence="8">JCM 16908</strain>
    </source>
</reference>
<sequence length="236" mass="24530">MQGAGAGGEDGGVYLAAFIGSCVLIAMIPGVSTAIILRQTLRAGRRAGVAAMLGNETGVLLWALAAVFGLSALVTTSQVAYEVIRVVGAVVLVAMGAQSLWQARRERAVAAGDGVTVVAAEGEVTAVPAEGEVTAVPGRRRSYLLGLGTALANPKAAVFAMSFLPQFVPPGANVPVTLMLLAVIWGLVDMVWYLGVIWLIGRARPVFERPSVRRRLEQASGVVLVGLGLRIVTDTR</sequence>
<organism evidence="7 8">
    <name type="scientific">Sphaerisporangium flaviroseum</name>
    <dbReference type="NCBI Taxonomy" id="509199"/>
    <lineage>
        <taxon>Bacteria</taxon>
        <taxon>Bacillati</taxon>
        <taxon>Actinomycetota</taxon>
        <taxon>Actinomycetes</taxon>
        <taxon>Streptosporangiales</taxon>
        <taxon>Streptosporangiaceae</taxon>
        <taxon>Sphaerisporangium</taxon>
    </lineage>
</organism>
<feature type="transmembrane region" description="Helical" evidence="6">
    <location>
        <begin position="176"/>
        <end position="200"/>
    </location>
</feature>
<feature type="transmembrane region" description="Helical" evidence="6">
    <location>
        <begin position="79"/>
        <end position="97"/>
    </location>
</feature>
<dbReference type="PANTHER" id="PTHR30086:SF20">
    <property type="entry name" value="ARGININE EXPORTER PROTEIN ARGO-RELATED"/>
    <property type="match status" value="1"/>
</dbReference>
<proteinExistence type="predicted"/>
<dbReference type="Proteomes" id="UP001500888">
    <property type="component" value="Unassembled WGS sequence"/>
</dbReference>
<gene>
    <name evidence="7" type="ORF">GCM10022226_44490</name>
</gene>
<evidence type="ECO:0000256" key="6">
    <source>
        <dbReference type="SAM" id="Phobius"/>
    </source>
</evidence>
<evidence type="ECO:0000313" key="8">
    <source>
        <dbReference type="Proteomes" id="UP001500888"/>
    </source>
</evidence>
<feature type="transmembrane region" description="Helical" evidence="6">
    <location>
        <begin position="143"/>
        <end position="164"/>
    </location>
</feature>
<name>A0ABP7II83_9ACTN</name>
<comment type="caution">
    <text evidence="7">The sequence shown here is derived from an EMBL/GenBank/DDBJ whole genome shotgun (WGS) entry which is preliminary data.</text>
</comment>
<dbReference type="PIRSF" id="PIRSF006324">
    <property type="entry name" value="LeuE"/>
    <property type="match status" value="1"/>
</dbReference>
<keyword evidence="2" id="KW-1003">Cell membrane</keyword>
<evidence type="ECO:0000256" key="4">
    <source>
        <dbReference type="ARBA" id="ARBA00022989"/>
    </source>
</evidence>
<feature type="transmembrane region" description="Helical" evidence="6">
    <location>
        <begin position="12"/>
        <end position="37"/>
    </location>
</feature>
<keyword evidence="3 6" id="KW-0812">Transmembrane</keyword>
<keyword evidence="8" id="KW-1185">Reference proteome</keyword>
<evidence type="ECO:0000313" key="7">
    <source>
        <dbReference type="EMBL" id="GAA3819086.1"/>
    </source>
</evidence>
<accession>A0ABP7II83</accession>
<keyword evidence="5 6" id="KW-0472">Membrane</keyword>
<feature type="transmembrane region" description="Helical" evidence="6">
    <location>
        <begin position="49"/>
        <end position="73"/>
    </location>
</feature>
<evidence type="ECO:0000256" key="2">
    <source>
        <dbReference type="ARBA" id="ARBA00022475"/>
    </source>
</evidence>
<evidence type="ECO:0000256" key="3">
    <source>
        <dbReference type="ARBA" id="ARBA00022692"/>
    </source>
</evidence>
<evidence type="ECO:0000256" key="5">
    <source>
        <dbReference type="ARBA" id="ARBA00023136"/>
    </source>
</evidence>
<keyword evidence="4 6" id="KW-1133">Transmembrane helix</keyword>
<protein>
    <submittedName>
        <fullName evidence="7">LysE family translocator</fullName>
    </submittedName>
</protein>
<dbReference type="PANTHER" id="PTHR30086">
    <property type="entry name" value="ARGININE EXPORTER PROTEIN ARGO"/>
    <property type="match status" value="1"/>
</dbReference>
<evidence type="ECO:0000256" key="1">
    <source>
        <dbReference type="ARBA" id="ARBA00004651"/>
    </source>
</evidence>